<sequence length="249" mass="27910">MAKSQWIRRVIQAGSLYFLGTFSYYGVFRCPFAVPFTSCENCPVIQCPGKKIWLSAWIGILMSALIFGRAFCSHACPAGMVSELLSRFAIFKSKIKGALDKSLSYLKYGVLAVSLYLFWFMHNPRWAVPIRTGEFIQSTALTFEHALPIWLIRTGFVVGALALSILIPHFWCRYLCPTGAALEPFRKFSLFGYKMNKSCTDCGKCNRLCDLETRPAEHNCNNCGACKSVCPVEAIELKSSFSSSNKVKK</sequence>
<keyword evidence="1" id="KW-0813">Transport</keyword>
<keyword evidence="7" id="KW-1133">Transmembrane helix</keyword>
<feature type="transmembrane region" description="Helical" evidence="7">
    <location>
        <begin position="102"/>
        <end position="121"/>
    </location>
</feature>
<evidence type="ECO:0000256" key="4">
    <source>
        <dbReference type="ARBA" id="ARBA00022982"/>
    </source>
</evidence>
<dbReference type="Proteomes" id="UP000192906">
    <property type="component" value="Unassembled WGS sequence"/>
</dbReference>
<dbReference type="InterPro" id="IPR017900">
    <property type="entry name" value="4Fe4S_Fe_S_CS"/>
</dbReference>
<keyword evidence="4" id="KW-0249">Electron transport</keyword>
<dbReference type="InterPro" id="IPR051684">
    <property type="entry name" value="Electron_Trans/Redox"/>
</dbReference>
<dbReference type="GO" id="GO:0051539">
    <property type="term" value="F:4 iron, 4 sulfur cluster binding"/>
    <property type="evidence" value="ECO:0007669"/>
    <property type="project" value="UniProtKB-KW"/>
</dbReference>
<dbReference type="PROSITE" id="PS51379">
    <property type="entry name" value="4FE4S_FER_2"/>
    <property type="match status" value="1"/>
</dbReference>
<dbReference type="PANTHER" id="PTHR30176:SF3">
    <property type="entry name" value="FERREDOXIN-TYPE PROTEIN NAPH"/>
    <property type="match status" value="1"/>
</dbReference>
<dbReference type="EMBL" id="FWZU01000001">
    <property type="protein sequence ID" value="SME95266.1"/>
    <property type="molecule type" value="Genomic_DNA"/>
</dbReference>
<keyword evidence="2" id="KW-0004">4Fe-4S</keyword>
<evidence type="ECO:0000256" key="1">
    <source>
        <dbReference type="ARBA" id="ARBA00022448"/>
    </source>
</evidence>
<accession>A0A1X7CEK4</accession>
<proteinExistence type="predicted"/>
<feature type="transmembrane region" description="Helical" evidence="7">
    <location>
        <begin position="147"/>
        <end position="167"/>
    </location>
</feature>
<protein>
    <submittedName>
        <fullName evidence="9">4Fe-4S binding domain-containing protein</fullName>
    </submittedName>
</protein>
<keyword evidence="7" id="KW-0812">Transmembrane</keyword>
<evidence type="ECO:0000256" key="5">
    <source>
        <dbReference type="ARBA" id="ARBA00023004"/>
    </source>
</evidence>
<name>A0A1X7CEK4_9BACT</name>
<evidence type="ECO:0000256" key="2">
    <source>
        <dbReference type="ARBA" id="ARBA00022485"/>
    </source>
</evidence>
<organism evidence="9 10">
    <name type="scientific">Desulfovibrio gilichinskyi</name>
    <dbReference type="NCBI Taxonomy" id="1519643"/>
    <lineage>
        <taxon>Bacteria</taxon>
        <taxon>Pseudomonadati</taxon>
        <taxon>Thermodesulfobacteriota</taxon>
        <taxon>Desulfovibrionia</taxon>
        <taxon>Desulfovibrionales</taxon>
        <taxon>Desulfovibrionaceae</taxon>
        <taxon>Desulfovibrio</taxon>
    </lineage>
</organism>
<evidence type="ECO:0000313" key="9">
    <source>
        <dbReference type="EMBL" id="SME95266.1"/>
    </source>
</evidence>
<dbReference type="Gene3D" id="3.30.70.20">
    <property type="match status" value="1"/>
</dbReference>
<keyword evidence="5" id="KW-0408">Iron</keyword>
<dbReference type="PANTHER" id="PTHR30176">
    <property type="entry name" value="FERREDOXIN-TYPE PROTEIN NAPH"/>
    <property type="match status" value="1"/>
</dbReference>
<keyword evidence="7" id="KW-0472">Membrane</keyword>
<evidence type="ECO:0000259" key="8">
    <source>
        <dbReference type="PROSITE" id="PS51379"/>
    </source>
</evidence>
<dbReference type="InterPro" id="IPR017896">
    <property type="entry name" value="4Fe4S_Fe-S-bd"/>
</dbReference>
<dbReference type="SUPFAM" id="SSF54862">
    <property type="entry name" value="4Fe-4S ferredoxins"/>
    <property type="match status" value="1"/>
</dbReference>
<dbReference type="PROSITE" id="PS00198">
    <property type="entry name" value="4FE4S_FER_1"/>
    <property type="match status" value="1"/>
</dbReference>
<keyword evidence="6" id="KW-0411">Iron-sulfur</keyword>
<dbReference type="AlphaFoldDB" id="A0A1X7CEK4"/>
<dbReference type="Pfam" id="PF12801">
    <property type="entry name" value="Fer4_5"/>
    <property type="match status" value="2"/>
</dbReference>
<gene>
    <name evidence="9" type="ORF">SAMN06295933_0778</name>
</gene>
<feature type="domain" description="4Fe-4S ferredoxin-type" evidence="8">
    <location>
        <begin position="211"/>
        <end position="240"/>
    </location>
</feature>
<keyword evidence="10" id="KW-1185">Reference proteome</keyword>
<reference evidence="10" key="1">
    <citation type="submission" date="2017-04" db="EMBL/GenBank/DDBJ databases">
        <authorList>
            <person name="Varghese N."/>
            <person name="Submissions S."/>
        </authorList>
    </citation>
    <scope>NUCLEOTIDE SEQUENCE [LARGE SCALE GENOMIC DNA]</scope>
    <source>
        <strain evidence="10">K3S</strain>
    </source>
</reference>
<feature type="transmembrane region" description="Helical" evidence="7">
    <location>
        <begin position="16"/>
        <end position="34"/>
    </location>
</feature>
<evidence type="ECO:0000256" key="3">
    <source>
        <dbReference type="ARBA" id="ARBA00022723"/>
    </source>
</evidence>
<dbReference type="GO" id="GO:0005886">
    <property type="term" value="C:plasma membrane"/>
    <property type="evidence" value="ECO:0007669"/>
    <property type="project" value="TreeGrafter"/>
</dbReference>
<feature type="transmembrane region" description="Helical" evidence="7">
    <location>
        <begin position="54"/>
        <end position="81"/>
    </location>
</feature>
<keyword evidence="3" id="KW-0479">Metal-binding</keyword>
<dbReference type="OrthoDB" id="9784262at2"/>
<dbReference type="STRING" id="1519643.SAMN06295933_0778"/>
<evidence type="ECO:0000313" key="10">
    <source>
        <dbReference type="Proteomes" id="UP000192906"/>
    </source>
</evidence>
<dbReference type="Pfam" id="PF00037">
    <property type="entry name" value="Fer4"/>
    <property type="match status" value="1"/>
</dbReference>
<evidence type="ECO:0000256" key="6">
    <source>
        <dbReference type="ARBA" id="ARBA00023014"/>
    </source>
</evidence>
<dbReference type="GO" id="GO:0046872">
    <property type="term" value="F:metal ion binding"/>
    <property type="evidence" value="ECO:0007669"/>
    <property type="project" value="UniProtKB-KW"/>
</dbReference>
<evidence type="ECO:0000256" key="7">
    <source>
        <dbReference type="SAM" id="Phobius"/>
    </source>
</evidence>
<dbReference type="RefSeq" id="WP_085098538.1">
    <property type="nucleotide sequence ID" value="NZ_FWZU01000001.1"/>
</dbReference>